<dbReference type="FunFam" id="2.30.30.140:FF:000008">
    <property type="entry name" value="Bromodomain containing 1, isoform CRA_b"/>
    <property type="match status" value="1"/>
</dbReference>
<reference evidence="19" key="3">
    <citation type="submission" date="2025-09" db="UniProtKB">
        <authorList>
            <consortium name="Ensembl"/>
        </authorList>
    </citation>
    <scope>IDENTIFICATION</scope>
</reference>
<evidence type="ECO:0000256" key="9">
    <source>
        <dbReference type="ARBA" id="ARBA00023117"/>
    </source>
</evidence>
<dbReference type="InterPro" id="IPR013083">
    <property type="entry name" value="Znf_RING/FYVE/PHD"/>
</dbReference>
<feature type="compositionally biased region" description="Basic residues" evidence="14">
    <location>
        <begin position="89"/>
        <end position="99"/>
    </location>
</feature>
<dbReference type="FunFam" id="3.30.40.10:FF:000007">
    <property type="entry name" value="Bromodomain containing 1, isoform CRA_b"/>
    <property type="match status" value="1"/>
</dbReference>
<dbReference type="InterPro" id="IPR001965">
    <property type="entry name" value="Znf_PHD"/>
</dbReference>
<dbReference type="PROSITE" id="PS51805">
    <property type="entry name" value="EPHD"/>
    <property type="match status" value="1"/>
</dbReference>
<dbReference type="InterPro" id="IPR011011">
    <property type="entry name" value="Znf_FYVE_PHD"/>
</dbReference>
<feature type="domain" description="PHD-type" evidence="18">
    <location>
        <begin position="265"/>
        <end position="386"/>
    </location>
</feature>
<keyword evidence="7" id="KW-0156">Chromatin regulator</keyword>
<evidence type="ECO:0000256" key="11">
    <source>
        <dbReference type="PROSITE-ProRule" id="PRU00035"/>
    </source>
</evidence>
<dbReference type="GO" id="GO:0008270">
    <property type="term" value="F:zinc ion binding"/>
    <property type="evidence" value="ECO:0007669"/>
    <property type="project" value="UniProtKB-KW"/>
</dbReference>
<dbReference type="GO" id="GO:0005634">
    <property type="term" value="C:nucleus"/>
    <property type="evidence" value="ECO:0007669"/>
    <property type="project" value="UniProtKB-SubCell"/>
</dbReference>
<dbReference type="Pfam" id="PF13832">
    <property type="entry name" value="zf-HC5HC2H_2"/>
    <property type="match status" value="1"/>
</dbReference>
<feature type="region of interest" description="Disordered" evidence="14">
    <location>
        <begin position="386"/>
        <end position="471"/>
    </location>
</feature>
<keyword evidence="13" id="KW-0175">Coiled coil</keyword>
<evidence type="ECO:0000256" key="7">
    <source>
        <dbReference type="ARBA" id="ARBA00022853"/>
    </source>
</evidence>
<sequence length="934" mass="106102">MRKPRRKSRQNAEGRRSPSPYSLKCSPTRETLTYAQAQRIVEVDIDGRLHRISIYDPLKIITEDELTAQDITECNSNKENSEQPQFPGKSKKPSSKGKKKESCSKHASGTSFHLPQPSFRMVDSGIQPEPPLPAAYYRYIEKPPEDLDAEVEYDMDEEDLAWLDMVNEKRRVDGHSLVSADTFELLVDRLEKESYLESRSSGAQQSLIDEDAFCCVCLDDECHNSNVILFCDICNLAVHQECYGVPYIPEGQWLCRCCLQSPSRPVDCVLCPNKGGAFKQTSDGHWAHVVCAIWIPEVCFANTVFLEPIEGIDNIPPARWKLTCYICKQKGLGAAIQCHKVNCYTAFHVTCAQRAGLFMKIEPMRETSLNGTIFTVRKTAYCEAHSPPGAATARRKGDSPRSISETGDEEGLKEGDGEEEEEEEVEEEEQEAQGGVSGPLKGVPKKSKMSLKQKIKKESEEAGQDTPSTLPMLAVPQIPSYRLNKICSGLSFQRKNQFMQRLHNYWLLKRQARNGVPLIRRLHSHLQSQRNAEQREQDEKTSAVKEELKYWQKLRHDLERARLLIELIRKREKLKREQVKVQQAAMELELMPFNVLLRTTLDLLQEKDPAHIFAEPVNLSEVPDYLEFISKPMDFSTMRRKLESHLYRTLEEFEEDFNLIVTNCMKYNAKDTIFHRAAVRLRDLGGAILRHARRQAENIGYDPERGTHLPESPKLEDFYRFSWEDGMTNGFGKHTESGSDSECSLGLSGGLAFEACSGLTPPKRSRGKPALSRVPFLEGVNGDSDYNGSGRSLLLPFEDRGDLEPLELVWAKCRGYPSYPALIIDPKMPREGLLHNGVPIPVPPLDVLKLGEQKQAEAGEKLFLVLFFDNKRTWQWLPRDKVLPLGVEDTVDKLKMLEGRKTSIRKSVQVAYDRAMIHLSRVRGPHSFVTSSYL</sequence>
<keyword evidence="6" id="KW-0862">Zinc</keyword>
<dbReference type="PANTHER" id="PTHR13793">
    <property type="entry name" value="PHD FINGER PROTEINS"/>
    <property type="match status" value="1"/>
</dbReference>
<feature type="region of interest" description="Disordered" evidence="14">
    <location>
        <begin position="75"/>
        <end position="121"/>
    </location>
</feature>
<comment type="subcellular location">
    <subcellularLocation>
        <location evidence="1">Nucleus</location>
    </subcellularLocation>
</comment>
<dbReference type="Pfam" id="PF13831">
    <property type="entry name" value="PHD_2"/>
    <property type="match status" value="1"/>
</dbReference>
<dbReference type="CDD" id="cd15703">
    <property type="entry name" value="ePHD_BRPF3"/>
    <property type="match status" value="1"/>
</dbReference>
<dbReference type="PROSITE" id="PS50016">
    <property type="entry name" value="ZF_PHD_2"/>
    <property type="match status" value="1"/>
</dbReference>
<feature type="compositionally biased region" description="Basic residues" evidence="14">
    <location>
        <begin position="443"/>
        <end position="455"/>
    </location>
</feature>
<dbReference type="InterPro" id="IPR001487">
    <property type="entry name" value="Bromodomain"/>
</dbReference>
<evidence type="ECO:0000259" key="16">
    <source>
        <dbReference type="PROSITE" id="PS50016"/>
    </source>
</evidence>
<dbReference type="PROSITE" id="PS01359">
    <property type="entry name" value="ZF_PHD_1"/>
    <property type="match status" value="1"/>
</dbReference>
<accession>A0A2R9C182</accession>
<evidence type="ECO:0000313" key="20">
    <source>
        <dbReference type="Proteomes" id="UP000240080"/>
    </source>
</evidence>
<evidence type="ECO:0000256" key="14">
    <source>
        <dbReference type="SAM" id="MobiDB-lite"/>
    </source>
</evidence>
<dbReference type="PANTHER" id="PTHR13793:SF19">
    <property type="entry name" value="BROMODOMAIN AND PHD FINGER-CONTAINING PROTEIN 3"/>
    <property type="match status" value="1"/>
</dbReference>
<evidence type="ECO:0000256" key="3">
    <source>
        <dbReference type="ARBA" id="ARBA00022723"/>
    </source>
</evidence>
<reference evidence="19" key="2">
    <citation type="submission" date="2025-08" db="UniProtKB">
        <authorList>
            <consortium name="Ensembl"/>
        </authorList>
    </citation>
    <scope>IDENTIFICATION</scope>
</reference>
<evidence type="ECO:0000256" key="1">
    <source>
        <dbReference type="ARBA" id="ARBA00004123"/>
    </source>
</evidence>
<evidence type="ECO:0000256" key="2">
    <source>
        <dbReference type="ARBA" id="ARBA00022553"/>
    </source>
</evidence>
<dbReference type="InterPro" id="IPR019786">
    <property type="entry name" value="Zinc_finger_PHD-type_CS"/>
</dbReference>
<reference evidence="19 20" key="1">
    <citation type="journal article" date="2012" name="Nature">
        <title>The bonobo genome compared with the chimpanzee and human genomes.</title>
        <authorList>
            <person name="Prufer K."/>
            <person name="Munch K."/>
            <person name="Hellmann I."/>
            <person name="Akagi K."/>
            <person name="Miller J.R."/>
            <person name="Walenz B."/>
            <person name="Koren S."/>
            <person name="Sutton G."/>
            <person name="Kodira C."/>
            <person name="Winer R."/>
            <person name="Knight J.R."/>
            <person name="Mullikin J.C."/>
            <person name="Meader S.J."/>
            <person name="Ponting C.P."/>
            <person name="Lunter G."/>
            <person name="Higashino S."/>
            <person name="Hobolth A."/>
            <person name="Dutheil J."/>
            <person name="Karakoc E."/>
            <person name="Alkan C."/>
            <person name="Sajjadian S."/>
            <person name="Catacchio C.R."/>
            <person name="Ventura M."/>
            <person name="Marques-Bonet T."/>
            <person name="Eichler E.E."/>
            <person name="Andre C."/>
            <person name="Atencia R."/>
            <person name="Mugisha L."/>
            <person name="Junhold J."/>
            <person name="Patterson N."/>
            <person name="Siebauer M."/>
            <person name="Good J.M."/>
            <person name="Fischer A."/>
            <person name="Ptak S.E."/>
            <person name="Lachmann M."/>
            <person name="Symer D.E."/>
            <person name="Mailund T."/>
            <person name="Schierup M.H."/>
            <person name="Andres A.M."/>
            <person name="Kelso J."/>
            <person name="Paabo S."/>
        </authorList>
    </citation>
    <scope>NUCLEOTIDE SEQUENCE [LARGE SCALE GENOMIC DNA]</scope>
</reference>
<dbReference type="SMART" id="SM00297">
    <property type="entry name" value="BROMO"/>
    <property type="match status" value="1"/>
</dbReference>
<feature type="domain" description="PWWP" evidence="17">
    <location>
        <begin position="805"/>
        <end position="888"/>
    </location>
</feature>
<feature type="coiled-coil region" evidence="13">
    <location>
        <begin position="564"/>
        <end position="591"/>
    </location>
</feature>
<keyword evidence="20" id="KW-1185">Reference proteome</keyword>
<feature type="compositionally biased region" description="Polar residues" evidence="14">
    <location>
        <begin position="75"/>
        <end position="84"/>
    </location>
</feature>
<dbReference type="Proteomes" id="UP000240080">
    <property type="component" value="Chromosome 6"/>
</dbReference>
<proteinExistence type="predicted"/>
<dbReference type="SUPFAM" id="SSF57903">
    <property type="entry name" value="FYVE/PHD zinc finger"/>
    <property type="match status" value="1"/>
</dbReference>
<dbReference type="PRINTS" id="PR00503">
    <property type="entry name" value="BROMODOMAIN"/>
</dbReference>
<protein>
    <submittedName>
        <fullName evidence="19">Bromodomain and PHD finger containing 3</fullName>
    </submittedName>
</protein>
<keyword evidence="9 11" id="KW-0103">Bromodomain</keyword>
<dbReference type="CDD" id="cd15572">
    <property type="entry name" value="PHD_BRPF"/>
    <property type="match status" value="1"/>
</dbReference>
<evidence type="ECO:0000256" key="6">
    <source>
        <dbReference type="ARBA" id="ARBA00022833"/>
    </source>
</evidence>
<dbReference type="SMART" id="SM00249">
    <property type="entry name" value="PHD"/>
    <property type="match status" value="2"/>
</dbReference>
<dbReference type="InterPro" id="IPR042005">
    <property type="entry name" value="BRPF3_ePHD"/>
</dbReference>
<dbReference type="InterPro" id="IPR000313">
    <property type="entry name" value="PWWP_dom"/>
</dbReference>
<keyword evidence="5 12" id="KW-0863">Zinc-finger</keyword>
<dbReference type="GO" id="GO:0070776">
    <property type="term" value="C:MOZ/MORF histone acetyltransferase complex"/>
    <property type="evidence" value="ECO:0007669"/>
    <property type="project" value="UniProtKB-ARBA"/>
</dbReference>
<dbReference type="InterPro" id="IPR018359">
    <property type="entry name" value="Bromodomain_CS"/>
</dbReference>
<gene>
    <name evidence="19" type="primary">BRPF3</name>
</gene>
<evidence type="ECO:0000256" key="12">
    <source>
        <dbReference type="PROSITE-ProRule" id="PRU00146"/>
    </source>
</evidence>
<dbReference type="GO" id="GO:0006357">
    <property type="term" value="P:regulation of transcription by RNA polymerase II"/>
    <property type="evidence" value="ECO:0007669"/>
    <property type="project" value="TreeGrafter"/>
</dbReference>
<feature type="compositionally biased region" description="Acidic residues" evidence="14">
    <location>
        <begin position="416"/>
        <end position="431"/>
    </location>
</feature>
<evidence type="ECO:0000256" key="10">
    <source>
        <dbReference type="ARBA" id="ARBA00023242"/>
    </source>
</evidence>
<dbReference type="InterPro" id="IPR050701">
    <property type="entry name" value="Histone_Mod_Regulator"/>
</dbReference>
<name>A0A2R9C182_PANPA</name>
<evidence type="ECO:0000256" key="4">
    <source>
        <dbReference type="ARBA" id="ARBA00022737"/>
    </source>
</evidence>
<dbReference type="Pfam" id="PF00439">
    <property type="entry name" value="Bromodomain"/>
    <property type="match status" value="1"/>
</dbReference>
<dbReference type="FunFam" id="3.30.40.10:FF:000008">
    <property type="entry name" value="Bromodomain containing 1, isoform CRA_a"/>
    <property type="match status" value="1"/>
</dbReference>
<evidence type="ECO:0000259" key="18">
    <source>
        <dbReference type="PROSITE" id="PS51805"/>
    </source>
</evidence>
<dbReference type="Ensembl" id="ENSPPAT00000058553.1">
    <property type="protein sequence ID" value="ENSPPAP00000035664.1"/>
    <property type="gene ID" value="ENSPPAG00000040566.1"/>
</dbReference>
<evidence type="ECO:0000259" key="15">
    <source>
        <dbReference type="PROSITE" id="PS50014"/>
    </source>
</evidence>
<dbReference type="Pfam" id="PF10513">
    <property type="entry name" value="EPL1"/>
    <property type="match status" value="1"/>
</dbReference>
<dbReference type="SMART" id="SM00293">
    <property type="entry name" value="PWWP"/>
    <property type="match status" value="1"/>
</dbReference>
<dbReference type="InterPro" id="IPR034732">
    <property type="entry name" value="EPHD"/>
</dbReference>
<dbReference type="InterPro" id="IPR019787">
    <property type="entry name" value="Znf_PHD-finger"/>
</dbReference>
<dbReference type="SUPFAM" id="SSF47370">
    <property type="entry name" value="Bromodomain"/>
    <property type="match status" value="1"/>
</dbReference>
<evidence type="ECO:0000256" key="13">
    <source>
        <dbReference type="SAM" id="Coils"/>
    </source>
</evidence>
<evidence type="ECO:0000313" key="19">
    <source>
        <dbReference type="Ensembl" id="ENSPPAP00000035664.1"/>
    </source>
</evidence>
<dbReference type="AlphaFoldDB" id="A0A2R9C182"/>
<dbReference type="PROSITE" id="PS50014">
    <property type="entry name" value="BROMODOMAIN_2"/>
    <property type="match status" value="1"/>
</dbReference>
<dbReference type="EMBL" id="AJFE02064577">
    <property type="status" value="NOT_ANNOTATED_CDS"/>
    <property type="molecule type" value="Genomic_DNA"/>
</dbReference>
<dbReference type="FunFam" id="1.20.920.10:FF:000007">
    <property type="entry name" value="Bromodomain-containing protein 1"/>
    <property type="match status" value="1"/>
</dbReference>
<dbReference type="PROSITE" id="PS00633">
    <property type="entry name" value="BROMODOMAIN_1"/>
    <property type="match status" value="1"/>
</dbReference>
<keyword evidence="4" id="KW-0677">Repeat</keyword>
<dbReference type="Gene3D" id="1.20.920.10">
    <property type="entry name" value="Bromodomain-like"/>
    <property type="match status" value="1"/>
</dbReference>
<dbReference type="Gene3D" id="3.30.40.10">
    <property type="entry name" value="Zinc/RING finger domain, C3HC4 (zinc finger)"/>
    <property type="match status" value="2"/>
</dbReference>
<dbReference type="Pfam" id="PF00855">
    <property type="entry name" value="PWWP"/>
    <property type="match status" value="1"/>
</dbReference>
<dbReference type="InterPro" id="IPR036427">
    <property type="entry name" value="Bromodomain-like_sf"/>
</dbReference>
<evidence type="ECO:0000256" key="5">
    <source>
        <dbReference type="ARBA" id="ARBA00022771"/>
    </source>
</evidence>
<keyword evidence="3" id="KW-0479">Metal-binding</keyword>
<dbReference type="PROSITE" id="PS50812">
    <property type="entry name" value="PWWP"/>
    <property type="match status" value="1"/>
</dbReference>
<dbReference type="GeneTree" id="ENSGT00940000155056"/>
<feature type="domain" description="PHD-type" evidence="16">
    <location>
        <begin position="211"/>
        <end position="261"/>
    </location>
</feature>
<evidence type="ECO:0000259" key="17">
    <source>
        <dbReference type="PROSITE" id="PS50812"/>
    </source>
</evidence>
<feature type="region of interest" description="Disordered" evidence="14">
    <location>
        <begin position="1"/>
        <end position="27"/>
    </location>
</feature>
<organism evidence="19 20">
    <name type="scientific">Pan paniscus</name>
    <name type="common">Pygmy chimpanzee</name>
    <name type="synonym">Bonobo</name>
    <dbReference type="NCBI Taxonomy" id="9597"/>
    <lineage>
        <taxon>Eukaryota</taxon>
        <taxon>Metazoa</taxon>
        <taxon>Chordata</taxon>
        <taxon>Craniata</taxon>
        <taxon>Vertebrata</taxon>
        <taxon>Euteleostomi</taxon>
        <taxon>Mammalia</taxon>
        <taxon>Eutheria</taxon>
        <taxon>Euarchontoglires</taxon>
        <taxon>Primates</taxon>
        <taxon>Haplorrhini</taxon>
        <taxon>Catarrhini</taxon>
        <taxon>Hominidae</taxon>
        <taxon>Pan</taxon>
    </lineage>
</organism>
<keyword evidence="8" id="KW-0007">Acetylation</keyword>
<dbReference type="CDD" id="cd05512">
    <property type="entry name" value="Bromo_brd1_like"/>
    <property type="match status" value="1"/>
</dbReference>
<dbReference type="SUPFAM" id="SSF63748">
    <property type="entry name" value="Tudor/PWWP/MBT"/>
    <property type="match status" value="1"/>
</dbReference>
<feature type="domain" description="Bromo" evidence="15">
    <location>
        <begin position="605"/>
        <end position="675"/>
    </location>
</feature>
<evidence type="ECO:0000256" key="8">
    <source>
        <dbReference type="ARBA" id="ARBA00022990"/>
    </source>
</evidence>
<dbReference type="CDD" id="cd20158">
    <property type="entry name" value="PWWP_BRPF3"/>
    <property type="match status" value="1"/>
</dbReference>
<dbReference type="InterPro" id="IPR019542">
    <property type="entry name" value="Enhancer_polycomb-like_N"/>
</dbReference>
<dbReference type="Bgee" id="ENSPPAG00000040566">
    <property type="expression patterns" value="Expressed in testis and 6 other cell types or tissues"/>
</dbReference>
<dbReference type="GO" id="GO:0006325">
    <property type="term" value="P:chromatin organization"/>
    <property type="evidence" value="ECO:0007669"/>
    <property type="project" value="UniProtKB-KW"/>
</dbReference>
<keyword evidence="10" id="KW-0539">Nucleus</keyword>
<dbReference type="Gene3D" id="2.30.30.140">
    <property type="match status" value="1"/>
</dbReference>
<keyword evidence="2" id="KW-0597">Phosphoprotein</keyword>